<comment type="similarity">
    <text evidence="1">Belongs to the peptidase S41A family.</text>
</comment>
<protein>
    <recommendedName>
        <fullName evidence="5">PDZ domain-containing protein</fullName>
    </recommendedName>
</protein>
<dbReference type="EMBL" id="UINC01210788">
    <property type="protein sequence ID" value="SVE34419.1"/>
    <property type="molecule type" value="Genomic_DNA"/>
</dbReference>
<evidence type="ECO:0000256" key="1">
    <source>
        <dbReference type="ARBA" id="ARBA00009179"/>
    </source>
</evidence>
<organism evidence="6">
    <name type="scientific">marine metagenome</name>
    <dbReference type="NCBI Taxonomy" id="408172"/>
    <lineage>
        <taxon>unclassified sequences</taxon>
        <taxon>metagenomes</taxon>
        <taxon>ecological metagenomes</taxon>
    </lineage>
</organism>
<feature type="domain" description="PDZ" evidence="5">
    <location>
        <begin position="115"/>
        <end position="182"/>
    </location>
</feature>
<dbReference type="SUPFAM" id="SSF50156">
    <property type="entry name" value="PDZ domain-like"/>
    <property type="match status" value="1"/>
</dbReference>
<keyword evidence="2" id="KW-0645">Protease</keyword>
<dbReference type="GO" id="GO:0030288">
    <property type="term" value="C:outer membrane-bounded periplasmic space"/>
    <property type="evidence" value="ECO:0007669"/>
    <property type="project" value="TreeGrafter"/>
</dbReference>
<keyword evidence="3" id="KW-0378">Hydrolase</keyword>
<dbReference type="InterPro" id="IPR001478">
    <property type="entry name" value="PDZ"/>
</dbReference>
<sequence>QDNPQNVIWESWEIINELHVDSNNLDKDRILGGAINAMLSVALEPSYPFLKGLGSSNEIPPANIPKDLRDLWQTFSLIIERYPDINQEELAEASLYGIMNSIGDPHGGYVNPRDFTKFQNAIDSYEGIGVVFGMRENNIVVLSPMEGSPGERAGLLPGDIVIEVDGNKVDDKSLEEATSTIRGERGSRVTFLIERPGEIGQMEISVTRAVIDVSTVDMALLPSSIGYIYVERFQNNTFE</sequence>
<proteinExistence type="inferred from homology"/>
<evidence type="ECO:0000256" key="3">
    <source>
        <dbReference type="ARBA" id="ARBA00022801"/>
    </source>
</evidence>
<dbReference type="PANTHER" id="PTHR32060:SF30">
    <property type="entry name" value="CARBOXY-TERMINAL PROCESSING PROTEASE CTPA"/>
    <property type="match status" value="1"/>
</dbReference>
<dbReference type="PROSITE" id="PS50106">
    <property type="entry name" value="PDZ"/>
    <property type="match status" value="1"/>
</dbReference>
<evidence type="ECO:0000259" key="5">
    <source>
        <dbReference type="PROSITE" id="PS50106"/>
    </source>
</evidence>
<dbReference type="GO" id="GO:0008236">
    <property type="term" value="F:serine-type peptidase activity"/>
    <property type="evidence" value="ECO:0007669"/>
    <property type="project" value="UniProtKB-KW"/>
</dbReference>
<dbReference type="FunFam" id="2.30.42.10:FF:000063">
    <property type="entry name" value="Peptidase, S41 family"/>
    <property type="match status" value="1"/>
</dbReference>
<reference evidence="6" key="1">
    <citation type="submission" date="2018-05" db="EMBL/GenBank/DDBJ databases">
        <authorList>
            <person name="Lanie J.A."/>
            <person name="Ng W.-L."/>
            <person name="Kazmierczak K.M."/>
            <person name="Andrzejewski T.M."/>
            <person name="Davidsen T.M."/>
            <person name="Wayne K.J."/>
            <person name="Tettelin H."/>
            <person name="Glass J.I."/>
            <person name="Rusch D."/>
            <person name="Podicherti R."/>
            <person name="Tsui H.-C.T."/>
            <person name="Winkler M.E."/>
        </authorList>
    </citation>
    <scope>NUCLEOTIDE SEQUENCE</scope>
</reference>
<dbReference type="GO" id="GO:0004175">
    <property type="term" value="F:endopeptidase activity"/>
    <property type="evidence" value="ECO:0007669"/>
    <property type="project" value="TreeGrafter"/>
</dbReference>
<dbReference type="Gene3D" id="2.30.42.10">
    <property type="match status" value="1"/>
</dbReference>
<dbReference type="SMART" id="SM00228">
    <property type="entry name" value="PDZ"/>
    <property type="match status" value="1"/>
</dbReference>
<evidence type="ECO:0000313" key="6">
    <source>
        <dbReference type="EMBL" id="SVE34419.1"/>
    </source>
</evidence>
<dbReference type="InterPro" id="IPR041489">
    <property type="entry name" value="PDZ_6"/>
</dbReference>
<dbReference type="PANTHER" id="PTHR32060">
    <property type="entry name" value="TAIL-SPECIFIC PROTEASE"/>
    <property type="match status" value="1"/>
</dbReference>
<name>A0A383CQT0_9ZZZZ</name>
<dbReference type="InterPro" id="IPR036034">
    <property type="entry name" value="PDZ_sf"/>
</dbReference>
<dbReference type="GO" id="GO:0006508">
    <property type="term" value="P:proteolysis"/>
    <property type="evidence" value="ECO:0007669"/>
    <property type="project" value="UniProtKB-KW"/>
</dbReference>
<evidence type="ECO:0000256" key="2">
    <source>
        <dbReference type="ARBA" id="ARBA00022670"/>
    </source>
</evidence>
<dbReference type="Pfam" id="PF17820">
    <property type="entry name" value="PDZ_6"/>
    <property type="match status" value="1"/>
</dbReference>
<dbReference type="CDD" id="cd06782">
    <property type="entry name" value="cpPDZ_CPP-like"/>
    <property type="match status" value="1"/>
</dbReference>
<gene>
    <name evidence="6" type="ORF">METZ01_LOCUS487273</name>
</gene>
<evidence type="ECO:0000256" key="4">
    <source>
        <dbReference type="ARBA" id="ARBA00022825"/>
    </source>
</evidence>
<accession>A0A383CQT0</accession>
<feature type="non-terminal residue" evidence="6">
    <location>
        <position position="239"/>
    </location>
</feature>
<dbReference type="AlphaFoldDB" id="A0A383CQT0"/>
<keyword evidence="4" id="KW-0720">Serine protease</keyword>
<feature type="non-terminal residue" evidence="6">
    <location>
        <position position="1"/>
    </location>
</feature>
<dbReference type="GO" id="GO:0007165">
    <property type="term" value="P:signal transduction"/>
    <property type="evidence" value="ECO:0007669"/>
    <property type="project" value="TreeGrafter"/>
</dbReference>